<reference evidence="1 2" key="1">
    <citation type="submission" date="2017-07" db="EMBL/GenBank/DDBJ databases">
        <title>Genome Sequence of Sulfitobacter pseudonitzschiae Strain SMR1 Isolated from a culture of the Diatom Skeletonema marinoi.</title>
        <authorList>
            <person name="Topel M."/>
            <person name="Pinder M.I.M."/>
            <person name="Johansson O.N."/>
            <person name="Kourtchenko O."/>
            <person name="Godhe A."/>
            <person name="Clarke A.K."/>
        </authorList>
    </citation>
    <scope>NUCLEOTIDE SEQUENCE [LARGE SCALE GENOMIC DNA]</scope>
    <source>
        <strain evidence="1 2">SMR1</strain>
    </source>
</reference>
<proteinExistence type="predicted"/>
<evidence type="ECO:0000313" key="2">
    <source>
        <dbReference type="Proteomes" id="UP000199754"/>
    </source>
</evidence>
<dbReference type="EMBL" id="CP022415">
    <property type="protein sequence ID" value="ASM74287.1"/>
    <property type="molecule type" value="Genomic_DNA"/>
</dbReference>
<keyword evidence="2" id="KW-1185">Reference proteome</keyword>
<organism evidence="1 2">
    <name type="scientific">Pseudosulfitobacter pseudonitzschiae</name>
    <dbReference type="NCBI Taxonomy" id="1402135"/>
    <lineage>
        <taxon>Bacteria</taxon>
        <taxon>Pseudomonadati</taxon>
        <taxon>Pseudomonadota</taxon>
        <taxon>Alphaproteobacteria</taxon>
        <taxon>Rhodobacterales</taxon>
        <taxon>Roseobacteraceae</taxon>
        <taxon>Pseudosulfitobacter</taxon>
    </lineage>
</organism>
<dbReference type="AlphaFoldDB" id="A0A221K603"/>
<protein>
    <submittedName>
        <fullName evidence="1">Uncharacterized protein</fullName>
    </submittedName>
</protein>
<evidence type="ECO:0000313" key="1">
    <source>
        <dbReference type="EMBL" id="ASM74287.1"/>
    </source>
</evidence>
<dbReference type="Proteomes" id="UP000199754">
    <property type="component" value="Chromosome"/>
</dbReference>
<sequence length="73" mass="8053">MGQVRHGSATTRHAVRAAISESEATVHQNAALFDETIRTCRSLTADMNDVEESLRIFRLGDVEPFVQLRVGIA</sequence>
<accession>A0A221K603</accession>
<name>A0A221K603_9RHOB</name>
<dbReference type="RefSeq" id="WP_198362900.1">
    <property type="nucleotide sequence ID" value="NZ_CP022415.1"/>
</dbReference>
<dbReference type="KEGG" id="spse:SULPSESMR1_03516"/>
<gene>
    <name evidence="1" type="ORF">SULPSESMR1_03516</name>
</gene>